<protein>
    <submittedName>
        <fullName evidence="4">Zinc finger with UFM1-specific peptidase domain protein</fullName>
    </submittedName>
</protein>
<dbReference type="EMBL" id="LRGB01001005">
    <property type="protein sequence ID" value="KZS13927.1"/>
    <property type="molecule type" value="Genomic_DNA"/>
</dbReference>
<evidence type="ECO:0000313" key="4">
    <source>
        <dbReference type="EMBL" id="KZS13927.1"/>
    </source>
</evidence>
<dbReference type="AlphaFoldDB" id="A0A0P6A4W7"/>
<dbReference type="PANTHER" id="PTHR48153">
    <property type="entry name" value="UFM1-SPECIFIC PROTEASE 2"/>
    <property type="match status" value="1"/>
</dbReference>
<dbReference type="InterPro" id="IPR013087">
    <property type="entry name" value="Znf_C2H2_type"/>
</dbReference>
<accession>A0A0P6A4W7</accession>
<evidence type="ECO:0000313" key="5">
    <source>
        <dbReference type="Proteomes" id="UP000076858"/>
    </source>
</evidence>
<sequence>MSSDEDCRIVSNEPSYSAAVSGKNKISSHQVPKFTCPMCPQVCEELCIIEAHIENEHLNGLEEQISEDNSKPFNSAVHACPLCSKTFKDTLSLEFHFRAQHDVLQNEESTSKAQTLILSCPVCLSEFCSEEPLAQHVNLHFSTDISNDVDEELARKLEQEERCLMQNKERDDFKRLQSMHGFDQGRNLNRQCDANLFRSVKKGNMSAVDYHEKRIMLKMSEKIGLDDGSSATLDITNHIRKLTVAQSTHMCSAVDHYAASFGDSGWGCGYRNLQMLLSALLRNPQYADRLLNLYPSTSSTSDSSIKVPSISRLQSAIEEAWKMGFDEQGCEQLGGKLSGTCKWIGATEIATLLASCRIRYRLIDFHRPTSADGKLHPTLFDWVKNYFEETSEFKPPLYFQHQGHSRTIIGIEERAQGNARLLILDPSHKSDQMRLLTNKSGSAQNNPAIAKKILVPMAALKAKQYQIVCADGGFVVDEHEYSQSRVIRSTRIP</sequence>
<reference evidence="4 5" key="1">
    <citation type="submission" date="2016-03" db="EMBL/GenBank/DDBJ databases">
        <title>EvidentialGene: Evidence-directed Construction of Genes on Genomes.</title>
        <authorList>
            <person name="Gilbert D.G."/>
            <person name="Choi J.-H."/>
            <person name="Mockaitis K."/>
            <person name="Colbourne J."/>
            <person name="Pfrender M."/>
        </authorList>
    </citation>
    <scope>NUCLEOTIDE SEQUENCE [LARGE SCALE GENOMIC DNA]</scope>
    <source>
        <strain evidence="4 5">Xinb3</strain>
        <tissue evidence="4">Complete organism</tissue>
    </source>
</reference>
<dbReference type="InterPro" id="IPR012462">
    <property type="entry name" value="UFSP1/2_DUB_cat"/>
</dbReference>
<dbReference type="OrthoDB" id="288987at2759"/>
<comment type="caution">
    <text evidence="4">The sequence shown here is derived from an EMBL/GenBank/DDBJ whole genome shotgun (WGS) entry which is preliminary data.</text>
</comment>
<dbReference type="Proteomes" id="UP000076858">
    <property type="component" value="Unassembled WGS sequence"/>
</dbReference>
<dbReference type="Gene3D" id="3.90.70.130">
    <property type="match status" value="1"/>
</dbReference>
<dbReference type="Gene3D" id="3.30.160.60">
    <property type="entry name" value="Classic Zinc Finger"/>
    <property type="match status" value="1"/>
</dbReference>
<dbReference type="STRING" id="35525.A0A0P6A4W7"/>
<evidence type="ECO:0000256" key="2">
    <source>
        <dbReference type="ARBA" id="ARBA00022801"/>
    </source>
</evidence>
<dbReference type="PANTHER" id="PTHR48153:SF4">
    <property type="entry name" value="UBIQUITIN CARBOXYL-TERMINAL HYDROLASE MUG105"/>
    <property type="match status" value="1"/>
</dbReference>
<dbReference type="PROSITE" id="PS00028">
    <property type="entry name" value="ZINC_FINGER_C2H2_1"/>
    <property type="match status" value="2"/>
</dbReference>
<evidence type="ECO:0000256" key="1">
    <source>
        <dbReference type="ARBA" id="ARBA00008552"/>
    </source>
</evidence>
<comment type="similarity">
    <text evidence="1">Belongs to the peptidase C78 family.</text>
</comment>
<organism evidence="4 5">
    <name type="scientific">Daphnia magna</name>
    <dbReference type="NCBI Taxonomy" id="35525"/>
    <lineage>
        <taxon>Eukaryota</taxon>
        <taxon>Metazoa</taxon>
        <taxon>Ecdysozoa</taxon>
        <taxon>Arthropoda</taxon>
        <taxon>Crustacea</taxon>
        <taxon>Branchiopoda</taxon>
        <taxon>Diplostraca</taxon>
        <taxon>Cladocera</taxon>
        <taxon>Anomopoda</taxon>
        <taxon>Daphniidae</taxon>
        <taxon>Daphnia</taxon>
    </lineage>
</organism>
<dbReference type="PROSITE" id="PS50157">
    <property type="entry name" value="ZINC_FINGER_C2H2_2"/>
    <property type="match status" value="1"/>
</dbReference>
<keyword evidence="2" id="KW-0378">Hydrolase</keyword>
<keyword evidence="5" id="KW-1185">Reference proteome</keyword>
<feature type="domain" description="C2H2-type" evidence="3">
    <location>
        <begin position="78"/>
        <end position="101"/>
    </location>
</feature>
<gene>
    <name evidence="4" type="ORF">APZ42_020566</name>
</gene>
<proteinExistence type="inferred from homology"/>
<dbReference type="GO" id="GO:0071567">
    <property type="term" value="F:deUFMylase activity"/>
    <property type="evidence" value="ECO:0007669"/>
    <property type="project" value="UniProtKB-ARBA"/>
</dbReference>
<name>A0A0P6A4W7_9CRUS</name>
<dbReference type="Pfam" id="PF07910">
    <property type="entry name" value="Peptidase_C78"/>
    <property type="match status" value="1"/>
</dbReference>
<evidence type="ECO:0000259" key="3">
    <source>
        <dbReference type="PROSITE" id="PS50157"/>
    </source>
</evidence>
<dbReference type="SMART" id="SM00355">
    <property type="entry name" value="ZnF_C2H2"/>
    <property type="match status" value="3"/>
</dbReference>